<sequence>MSTLLHKISPGQPRREGGAALIISLIILLAMTLIGVSSMDSAIMELRMAGTMQQQVVAMNRAEATLLAAEDRINTMIADGAVHNFEATNDGFYPAVNNLNLEQADWDNIDSEAGPISTANNVDDDDAYVIEYLGAKPIPGESIVEDNDGNIIGGAVHTFRNTTRSSSGRDVVRIVQSVYVTLDSP</sequence>
<dbReference type="RefSeq" id="WP_279247242.1">
    <property type="nucleotide sequence ID" value="NZ_SHNN01000006.1"/>
</dbReference>
<evidence type="ECO:0000259" key="2">
    <source>
        <dbReference type="Pfam" id="PF14341"/>
    </source>
</evidence>
<gene>
    <name evidence="3" type="ORF">EYC98_20275</name>
</gene>
<dbReference type="Pfam" id="PF14341">
    <property type="entry name" value="PilX_N"/>
    <property type="match status" value="1"/>
</dbReference>
<comment type="caution">
    <text evidence="3">The sequence shown here is derived from an EMBL/GenBank/DDBJ whole genome shotgun (WGS) entry which is preliminary data.</text>
</comment>
<proteinExistence type="predicted"/>
<dbReference type="EMBL" id="SHNN01000006">
    <property type="protein sequence ID" value="MCX2983205.1"/>
    <property type="molecule type" value="Genomic_DNA"/>
</dbReference>
<accession>A0ABT3TLP2</accession>
<dbReference type="InterPro" id="IPR025746">
    <property type="entry name" value="PilX_N_dom"/>
</dbReference>
<reference evidence="3" key="1">
    <citation type="submission" date="2019-02" db="EMBL/GenBank/DDBJ databases">
        <authorList>
            <person name="Li S.-H."/>
        </authorList>
    </citation>
    <scope>NUCLEOTIDE SEQUENCE</scope>
    <source>
        <strain evidence="3">IMCC14734</strain>
    </source>
</reference>
<feature type="transmembrane region" description="Helical" evidence="1">
    <location>
        <begin position="20"/>
        <end position="39"/>
    </location>
</feature>
<name>A0ABT3TLP2_9GAMM</name>
<evidence type="ECO:0000313" key="4">
    <source>
        <dbReference type="Proteomes" id="UP001143362"/>
    </source>
</evidence>
<evidence type="ECO:0000256" key="1">
    <source>
        <dbReference type="SAM" id="Phobius"/>
    </source>
</evidence>
<evidence type="ECO:0000313" key="3">
    <source>
        <dbReference type="EMBL" id="MCX2983205.1"/>
    </source>
</evidence>
<dbReference type="Proteomes" id="UP001143362">
    <property type="component" value="Unassembled WGS sequence"/>
</dbReference>
<keyword evidence="4" id="KW-1185">Reference proteome</keyword>
<organism evidence="3 4">
    <name type="scientific">Candidatus Litorirhabdus singularis</name>
    <dbReference type="NCBI Taxonomy" id="2518993"/>
    <lineage>
        <taxon>Bacteria</taxon>
        <taxon>Pseudomonadati</taxon>
        <taxon>Pseudomonadota</taxon>
        <taxon>Gammaproteobacteria</taxon>
        <taxon>Cellvibrionales</taxon>
        <taxon>Halieaceae</taxon>
        <taxon>Candidatus Litorirhabdus</taxon>
    </lineage>
</organism>
<keyword evidence="1" id="KW-0812">Transmembrane</keyword>
<keyword evidence="1" id="KW-0472">Membrane</keyword>
<feature type="domain" description="Type 4 fimbrial biogenesis protein PilX N-terminal" evidence="2">
    <location>
        <begin position="18"/>
        <end position="64"/>
    </location>
</feature>
<keyword evidence="1" id="KW-1133">Transmembrane helix</keyword>
<protein>
    <recommendedName>
        <fullName evidence="2">Type 4 fimbrial biogenesis protein PilX N-terminal domain-containing protein</fullName>
    </recommendedName>
</protein>